<dbReference type="Pfam" id="PF08240">
    <property type="entry name" value="ADH_N"/>
    <property type="match status" value="1"/>
</dbReference>
<protein>
    <submittedName>
        <fullName evidence="4">NADPH2:quinone reductase</fullName>
        <ecNumber evidence="4">1.6.5.5</ecNumber>
    </submittedName>
</protein>
<accession>A0ABU1YLH3</accession>
<dbReference type="InterPro" id="IPR011032">
    <property type="entry name" value="GroES-like_sf"/>
</dbReference>
<evidence type="ECO:0000313" key="5">
    <source>
        <dbReference type="Proteomes" id="UP001180453"/>
    </source>
</evidence>
<sequence>MPTQAILVHQFGGPEMLELQSLPTPQAAAGQAVVRLEYAGINFVDLYQREGRYPNISLPWRLGLEGAGEIVDIAPGAEFQVGDRVAFTTGVQGAYASHLAVPPEHLVRVPDALALRDAAAALEHGLTAAMLLDDVARLPAGEAVLVHAAAGGVGGWLVQWLIARGHPVFGTVSSAAKAEWLRSVGAVPLLTSSDWVSAARGVAVVFDSVGRSTFAGSLDALRVGGHLVLFGAASGQPEPVDVLALQKKSLTLTRPVLPHFLPDAAKRRERAATVFEAVLSGAVQLRIHAEFPLADVAGAHELLASRATQGKLLLKP</sequence>
<dbReference type="InterPro" id="IPR047618">
    <property type="entry name" value="QOR-like"/>
</dbReference>
<dbReference type="EC" id="1.6.5.5" evidence="4"/>
<dbReference type="GO" id="GO:0003960">
    <property type="term" value="F:quinone reductase (NADPH) activity"/>
    <property type="evidence" value="ECO:0007669"/>
    <property type="project" value="UniProtKB-EC"/>
</dbReference>
<dbReference type="PANTHER" id="PTHR48106">
    <property type="entry name" value="QUINONE OXIDOREDUCTASE PIG3-RELATED"/>
    <property type="match status" value="1"/>
</dbReference>
<feature type="domain" description="Enoyl reductase (ER)" evidence="3">
    <location>
        <begin position="12"/>
        <end position="314"/>
    </location>
</feature>
<reference evidence="4 5" key="1">
    <citation type="submission" date="2023-07" db="EMBL/GenBank/DDBJ databases">
        <title>Sorghum-associated microbial communities from plants grown in Nebraska, USA.</title>
        <authorList>
            <person name="Schachtman D."/>
        </authorList>
    </citation>
    <scope>NUCLEOTIDE SEQUENCE [LARGE SCALE GENOMIC DNA]</scope>
    <source>
        <strain evidence="4 5">BE314</strain>
    </source>
</reference>
<dbReference type="Gene3D" id="3.90.180.10">
    <property type="entry name" value="Medium-chain alcohol dehydrogenases, catalytic domain"/>
    <property type="match status" value="1"/>
</dbReference>
<keyword evidence="1" id="KW-0521">NADP</keyword>
<dbReference type="PANTHER" id="PTHR48106:SF13">
    <property type="entry name" value="QUINONE OXIDOREDUCTASE-RELATED"/>
    <property type="match status" value="1"/>
</dbReference>
<evidence type="ECO:0000259" key="3">
    <source>
        <dbReference type="SMART" id="SM00829"/>
    </source>
</evidence>
<dbReference type="RefSeq" id="WP_310264732.1">
    <property type="nucleotide sequence ID" value="NZ_JAVDXU010000001.1"/>
</dbReference>
<keyword evidence="5" id="KW-1185">Reference proteome</keyword>
<dbReference type="Gene3D" id="3.40.50.720">
    <property type="entry name" value="NAD(P)-binding Rossmann-like Domain"/>
    <property type="match status" value="1"/>
</dbReference>
<dbReference type="InterPro" id="IPR013154">
    <property type="entry name" value="ADH-like_N"/>
</dbReference>
<comment type="caution">
    <text evidence="4">The sequence shown here is derived from an EMBL/GenBank/DDBJ whole genome shotgun (WGS) entry which is preliminary data.</text>
</comment>
<keyword evidence="2 4" id="KW-0560">Oxidoreductase</keyword>
<dbReference type="SUPFAM" id="SSF51735">
    <property type="entry name" value="NAD(P)-binding Rossmann-fold domains"/>
    <property type="match status" value="1"/>
</dbReference>
<proteinExistence type="predicted"/>
<dbReference type="SMART" id="SM00829">
    <property type="entry name" value="PKS_ER"/>
    <property type="match status" value="1"/>
</dbReference>
<name>A0ABU1YLH3_ROSSA</name>
<dbReference type="Pfam" id="PF13602">
    <property type="entry name" value="ADH_zinc_N_2"/>
    <property type="match status" value="1"/>
</dbReference>
<organism evidence="4 5">
    <name type="scientific">Roseateles saccharophilus</name>
    <name type="common">Pseudomonas saccharophila</name>
    <dbReference type="NCBI Taxonomy" id="304"/>
    <lineage>
        <taxon>Bacteria</taxon>
        <taxon>Pseudomonadati</taxon>
        <taxon>Pseudomonadota</taxon>
        <taxon>Betaproteobacteria</taxon>
        <taxon>Burkholderiales</taxon>
        <taxon>Sphaerotilaceae</taxon>
        <taxon>Roseateles</taxon>
    </lineage>
</organism>
<evidence type="ECO:0000313" key="4">
    <source>
        <dbReference type="EMBL" id="MDR7269709.1"/>
    </source>
</evidence>
<dbReference type="InterPro" id="IPR020843">
    <property type="entry name" value="ER"/>
</dbReference>
<evidence type="ECO:0000256" key="2">
    <source>
        <dbReference type="ARBA" id="ARBA00023002"/>
    </source>
</evidence>
<dbReference type="EMBL" id="JAVDXU010000001">
    <property type="protein sequence ID" value="MDR7269709.1"/>
    <property type="molecule type" value="Genomic_DNA"/>
</dbReference>
<gene>
    <name evidence="4" type="ORF">J2X20_002338</name>
</gene>
<dbReference type="CDD" id="cd05286">
    <property type="entry name" value="QOR2"/>
    <property type="match status" value="1"/>
</dbReference>
<dbReference type="Proteomes" id="UP001180453">
    <property type="component" value="Unassembled WGS sequence"/>
</dbReference>
<dbReference type="InterPro" id="IPR036291">
    <property type="entry name" value="NAD(P)-bd_dom_sf"/>
</dbReference>
<dbReference type="SUPFAM" id="SSF50129">
    <property type="entry name" value="GroES-like"/>
    <property type="match status" value="1"/>
</dbReference>
<evidence type="ECO:0000256" key="1">
    <source>
        <dbReference type="ARBA" id="ARBA00022857"/>
    </source>
</evidence>